<dbReference type="InterPro" id="IPR043128">
    <property type="entry name" value="Rev_trsase/Diguanyl_cyclase"/>
</dbReference>
<feature type="domain" description="PAS" evidence="1">
    <location>
        <begin position="51"/>
        <end position="129"/>
    </location>
</feature>
<dbReference type="InterPro" id="IPR013767">
    <property type="entry name" value="PAS_fold"/>
</dbReference>
<evidence type="ECO:0000259" key="2">
    <source>
        <dbReference type="PROSITE" id="PS50113"/>
    </source>
</evidence>
<dbReference type="CDD" id="cd01949">
    <property type="entry name" value="GGDEF"/>
    <property type="match status" value="1"/>
</dbReference>
<feature type="domain" description="PAC" evidence="2">
    <location>
        <begin position="124"/>
        <end position="176"/>
    </location>
</feature>
<keyword evidence="4" id="KW-0808">Transferase</keyword>
<dbReference type="SMART" id="SM00086">
    <property type="entry name" value="PAC"/>
    <property type="match status" value="1"/>
</dbReference>
<dbReference type="NCBIfam" id="TIGR00229">
    <property type="entry name" value="sensory_box"/>
    <property type="match status" value="1"/>
</dbReference>
<dbReference type="SUPFAM" id="SSF55785">
    <property type="entry name" value="PYP-like sensor domain (PAS domain)"/>
    <property type="match status" value="1"/>
</dbReference>
<dbReference type="SUPFAM" id="SSF55073">
    <property type="entry name" value="Nucleotide cyclase"/>
    <property type="match status" value="1"/>
</dbReference>
<dbReference type="Pfam" id="PF13185">
    <property type="entry name" value="GAF_2"/>
    <property type="match status" value="1"/>
</dbReference>
<dbReference type="InterPro" id="IPR003018">
    <property type="entry name" value="GAF"/>
</dbReference>
<dbReference type="RefSeq" id="WP_277734466.1">
    <property type="nucleotide sequence ID" value="NZ_CP120733.1"/>
</dbReference>
<dbReference type="PROSITE" id="PS50887">
    <property type="entry name" value="GGDEF"/>
    <property type="match status" value="1"/>
</dbReference>
<organism evidence="4 5">
    <name type="scientific">Tepidibacter hydrothermalis</name>
    <dbReference type="NCBI Taxonomy" id="3036126"/>
    <lineage>
        <taxon>Bacteria</taxon>
        <taxon>Bacillati</taxon>
        <taxon>Bacillota</taxon>
        <taxon>Clostridia</taxon>
        <taxon>Peptostreptococcales</taxon>
        <taxon>Peptostreptococcaceae</taxon>
        <taxon>Tepidibacter</taxon>
    </lineage>
</organism>
<dbReference type="CDD" id="cd00130">
    <property type="entry name" value="PAS"/>
    <property type="match status" value="1"/>
</dbReference>
<dbReference type="GO" id="GO:0052621">
    <property type="term" value="F:diguanylate cyclase activity"/>
    <property type="evidence" value="ECO:0007669"/>
    <property type="project" value="UniProtKB-EC"/>
</dbReference>
<dbReference type="Gene3D" id="3.30.450.40">
    <property type="match status" value="1"/>
</dbReference>
<dbReference type="PANTHER" id="PTHR44757">
    <property type="entry name" value="DIGUANYLATE CYCLASE DGCP"/>
    <property type="match status" value="1"/>
</dbReference>
<evidence type="ECO:0000259" key="3">
    <source>
        <dbReference type="PROSITE" id="PS50887"/>
    </source>
</evidence>
<proteinExistence type="predicted"/>
<accession>A0ABY8EJH5</accession>
<protein>
    <submittedName>
        <fullName evidence="4">Diguanylate cyclase</fullName>
        <ecNumber evidence="4">2.7.7.65</ecNumber>
    </submittedName>
</protein>
<dbReference type="InterPro" id="IPR000160">
    <property type="entry name" value="GGDEF_dom"/>
</dbReference>
<dbReference type="EMBL" id="CP120733">
    <property type="protein sequence ID" value="WFD12164.1"/>
    <property type="molecule type" value="Genomic_DNA"/>
</dbReference>
<dbReference type="InterPro" id="IPR035965">
    <property type="entry name" value="PAS-like_dom_sf"/>
</dbReference>
<dbReference type="PROSITE" id="PS50112">
    <property type="entry name" value="PAS"/>
    <property type="match status" value="1"/>
</dbReference>
<dbReference type="SUPFAM" id="SSF55781">
    <property type="entry name" value="GAF domain-like"/>
    <property type="match status" value="1"/>
</dbReference>
<dbReference type="Pfam" id="PF00990">
    <property type="entry name" value="GGDEF"/>
    <property type="match status" value="1"/>
</dbReference>
<dbReference type="InterPro" id="IPR000700">
    <property type="entry name" value="PAS-assoc_C"/>
</dbReference>
<dbReference type="PANTHER" id="PTHR44757:SF2">
    <property type="entry name" value="BIOFILM ARCHITECTURE MAINTENANCE PROTEIN MBAA"/>
    <property type="match status" value="1"/>
</dbReference>
<name>A0ABY8EJH5_9FIRM</name>
<feature type="domain" description="GGDEF" evidence="3">
    <location>
        <begin position="378"/>
        <end position="507"/>
    </location>
</feature>
<dbReference type="EC" id="2.7.7.65" evidence="4"/>
<gene>
    <name evidence="4" type="ORF">P4S50_08800</name>
</gene>
<dbReference type="InterPro" id="IPR000014">
    <property type="entry name" value="PAS"/>
</dbReference>
<reference evidence="4 5" key="1">
    <citation type="submission" date="2023-03" db="EMBL/GenBank/DDBJ databases">
        <title>Complete genome sequence of Tepidibacter sp. SWIR-1, isolated from a deep-sea hydrothermal vent.</title>
        <authorList>
            <person name="Li X."/>
        </authorList>
    </citation>
    <scope>NUCLEOTIDE SEQUENCE [LARGE SCALE GENOMIC DNA]</scope>
    <source>
        <strain evidence="4 5">SWIR-1</strain>
    </source>
</reference>
<evidence type="ECO:0000313" key="5">
    <source>
        <dbReference type="Proteomes" id="UP001222800"/>
    </source>
</evidence>
<sequence>MFAYKFFLSLFKLNSWKKLCNKIRKNKDAEEISYEIEHCLKCGQIIEMKENFKFLQNFIDTIPTPIFYKDENGVYKNCNIAFTEFVGFTKEEIIRHTSYDINPKEFAEVYYKADNELIKNKGKQTYETEIKHRDGSIRDVIFNKAVITNEKEEVKGIVGSIIDITERKKDQKRINKLLKIKEAMLEISYSVMGVNDIKELFDLILQKAIDSIENANIGAVLILDNNENLKIAASRGYEIEESKKFSIKLKESIVWFKTKGNIDKAIVINDIDKMSEIKFLATNQNLKIKSIMSAPIVIDSKLYGFINIDSNQTNVFDDIDLEIMEYIRNQVQISISKYELYEEIFYLSRYDKLTNVYNRSYFEDLLDKYIHKPTKYKEKFSLVVFDLNGLKFINDKYGHLAGDELIKSFAKNLSESIRSSDILVRLGGDEFVGVFFKTNSKSLIKKFDELIENFKNNQIVFEGNNIICSFSYGIAEFPKDSNDYKELIKIADKRMYEYKQGSKNNEI</sequence>
<evidence type="ECO:0000313" key="4">
    <source>
        <dbReference type="EMBL" id="WFD12164.1"/>
    </source>
</evidence>
<dbReference type="Pfam" id="PF00989">
    <property type="entry name" value="PAS"/>
    <property type="match status" value="1"/>
</dbReference>
<keyword evidence="4" id="KW-0548">Nucleotidyltransferase</keyword>
<dbReference type="Gene3D" id="3.30.450.20">
    <property type="entry name" value="PAS domain"/>
    <property type="match status" value="1"/>
</dbReference>
<dbReference type="InterPro" id="IPR029016">
    <property type="entry name" value="GAF-like_dom_sf"/>
</dbReference>
<dbReference type="Gene3D" id="3.30.70.270">
    <property type="match status" value="1"/>
</dbReference>
<dbReference type="InterPro" id="IPR001610">
    <property type="entry name" value="PAC"/>
</dbReference>
<keyword evidence="5" id="KW-1185">Reference proteome</keyword>
<evidence type="ECO:0000259" key="1">
    <source>
        <dbReference type="PROSITE" id="PS50112"/>
    </source>
</evidence>
<dbReference type="SMART" id="SM00267">
    <property type="entry name" value="GGDEF"/>
    <property type="match status" value="1"/>
</dbReference>
<dbReference type="InterPro" id="IPR052155">
    <property type="entry name" value="Biofilm_reg_signaling"/>
</dbReference>
<dbReference type="Proteomes" id="UP001222800">
    <property type="component" value="Chromosome"/>
</dbReference>
<dbReference type="PROSITE" id="PS50113">
    <property type="entry name" value="PAC"/>
    <property type="match status" value="1"/>
</dbReference>
<dbReference type="SMART" id="SM00091">
    <property type="entry name" value="PAS"/>
    <property type="match status" value="1"/>
</dbReference>
<dbReference type="NCBIfam" id="TIGR00254">
    <property type="entry name" value="GGDEF"/>
    <property type="match status" value="1"/>
</dbReference>
<dbReference type="InterPro" id="IPR029787">
    <property type="entry name" value="Nucleotide_cyclase"/>
</dbReference>